<evidence type="ECO:0000313" key="2">
    <source>
        <dbReference type="Proteomes" id="UP000190080"/>
    </source>
</evidence>
<proteinExistence type="predicted"/>
<dbReference type="STRING" id="1450648.CLORY_00840"/>
<dbReference type="NCBIfam" id="TIGR04398">
    <property type="entry name" value="SLAP_DUP"/>
    <property type="match status" value="2"/>
</dbReference>
<dbReference type="EMBL" id="MZGV01000001">
    <property type="protein sequence ID" value="OPJ65084.1"/>
    <property type="molecule type" value="Genomic_DNA"/>
</dbReference>
<keyword evidence="2" id="KW-1185">Reference proteome</keyword>
<sequence>MAEREIKLFLPEQVKADTSSFRMGLMEEEVKEINEKFPLEENSVNIQLAYANETDEGLEVSFYIRSTMKNNINFEIIPLELIKDGQVVGSQVFNLSAIGNVPAYSAVPYTVEFDKKSLKTDDFSDLKVVFSQANALKALKTLDLDISNIPEQLQYKYKKQLEEYSKSLPRVRKDSIDLHVYTVSFDEDKNLDVVMLIRNGYDKEIKIEKFPITIYDKNNTVIYTGEYYSEEGIVISASTSKLITITFDEVFLLNNEGDLSEFRVEFK</sequence>
<comment type="caution">
    <text evidence="1">The sequence shown here is derived from an EMBL/GenBank/DDBJ whole genome shotgun (WGS) entry which is preliminary data.</text>
</comment>
<gene>
    <name evidence="1" type="ORF">CLORY_00840</name>
</gene>
<organism evidence="1 2">
    <name type="scientific">Clostridium oryzae</name>
    <dbReference type="NCBI Taxonomy" id="1450648"/>
    <lineage>
        <taxon>Bacteria</taxon>
        <taxon>Bacillati</taxon>
        <taxon>Bacillota</taxon>
        <taxon>Clostridia</taxon>
        <taxon>Eubacteriales</taxon>
        <taxon>Clostridiaceae</taxon>
        <taxon>Clostridium</taxon>
    </lineage>
</organism>
<dbReference type="RefSeq" id="WP_169911481.1">
    <property type="nucleotide sequence ID" value="NZ_MZGV01000001.1"/>
</dbReference>
<protein>
    <recommendedName>
        <fullName evidence="3">SLAP domain-containing protein</fullName>
    </recommendedName>
</protein>
<dbReference type="Proteomes" id="UP000190080">
    <property type="component" value="Unassembled WGS sequence"/>
</dbReference>
<dbReference type="InterPro" id="IPR030910">
    <property type="entry name" value="SLAP_dom"/>
</dbReference>
<dbReference type="AlphaFoldDB" id="A0A1V4IZ81"/>
<reference evidence="1 2" key="1">
    <citation type="submission" date="2017-03" db="EMBL/GenBank/DDBJ databases">
        <title>Genome sequence of Clostridium oryzae DSM 28571.</title>
        <authorList>
            <person name="Poehlein A."/>
            <person name="Daniel R."/>
        </authorList>
    </citation>
    <scope>NUCLEOTIDE SEQUENCE [LARGE SCALE GENOMIC DNA]</scope>
    <source>
        <strain evidence="1 2">DSM 28571</strain>
    </source>
</reference>
<evidence type="ECO:0008006" key="3">
    <source>
        <dbReference type="Google" id="ProtNLM"/>
    </source>
</evidence>
<name>A0A1V4IZ81_9CLOT</name>
<evidence type="ECO:0000313" key="1">
    <source>
        <dbReference type="EMBL" id="OPJ65084.1"/>
    </source>
</evidence>
<accession>A0A1V4IZ81</accession>